<dbReference type="EMBL" id="QOHO01000021">
    <property type="protein sequence ID" value="RFZ79577.1"/>
    <property type="molecule type" value="Genomic_DNA"/>
</dbReference>
<organism evidence="10 11">
    <name type="scientific">Lacrimispora amygdalina</name>
    <dbReference type="NCBI Taxonomy" id="253257"/>
    <lineage>
        <taxon>Bacteria</taxon>
        <taxon>Bacillati</taxon>
        <taxon>Bacillota</taxon>
        <taxon>Clostridia</taxon>
        <taxon>Lachnospirales</taxon>
        <taxon>Lachnospiraceae</taxon>
        <taxon>Lacrimispora</taxon>
    </lineage>
</organism>
<accession>A0A3E2NEY1</accession>
<dbReference type="InterPro" id="IPR017853">
    <property type="entry name" value="GH"/>
</dbReference>
<dbReference type="GO" id="GO:0004566">
    <property type="term" value="F:beta-glucuronidase activity"/>
    <property type="evidence" value="ECO:0007669"/>
    <property type="project" value="UniProtKB-EC"/>
</dbReference>
<keyword evidence="5 6" id="KW-0326">Glycosidase</keyword>
<dbReference type="GO" id="GO:0005975">
    <property type="term" value="P:carbohydrate metabolic process"/>
    <property type="evidence" value="ECO:0007669"/>
    <property type="project" value="InterPro"/>
</dbReference>
<evidence type="ECO:0000259" key="8">
    <source>
        <dbReference type="Pfam" id="PF02836"/>
    </source>
</evidence>
<dbReference type="InterPro" id="IPR036156">
    <property type="entry name" value="Beta-gal/glucu_dom_sf"/>
</dbReference>
<dbReference type="GO" id="GO:0030246">
    <property type="term" value="F:carbohydrate binding"/>
    <property type="evidence" value="ECO:0007669"/>
    <property type="project" value="TreeGrafter"/>
</dbReference>
<protein>
    <recommendedName>
        <fullName evidence="3">Beta-glucuronidase</fullName>
        <ecNumber evidence="2">3.2.1.31</ecNumber>
    </recommendedName>
</protein>
<evidence type="ECO:0000256" key="5">
    <source>
        <dbReference type="ARBA" id="ARBA00023295"/>
    </source>
</evidence>
<feature type="domain" description="Glycoside hydrolase family 2 catalytic" evidence="8">
    <location>
        <begin position="283"/>
        <end position="589"/>
    </location>
</feature>
<name>A0A3E2NEY1_9FIRM</name>
<reference evidence="10 11" key="1">
    <citation type="submission" date="2018-07" db="EMBL/GenBank/DDBJ databases">
        <title>New species, Clostridium PI-S10-A1B.</title>
        <authorList>
            <person name="Krishna G."/>
            <person name="Summeta K."/>
            <person name="Shikha S."/>
            <person name="Prabhu P.B."/>
            <person name="Suresh K."/>
        </authorList>
    </citation>
    <scope>NUCLEOTIDE SEQUENCE [LARGE SCALE GENOMIC DNA]</scope>
    <source>
        <strain evidence="10 11">PI-S10-A1B</strain>
    </source>
</reference>
<comment type="caution">
    <text evidence="10">The sequence shown here is derived from an EMBL/GenBank/DDBJ whole genome shotgun (WGS) entry which is preliminary data.</text>
</comment>
<dbReference type="Proteomes" id="UP000260680">
    <property type="component" value="Unassembled WGS sequence"/>
</dbReference>
<dbReference type="Pfam" id="PF02836">
    <property type="entry name" value="Glyco_hydro_2_C"/>
    <property type="match status" value="1"/>
</dbReference>
<evidence type="ECO:0000256" key="4">
    <source>
        <dbReference type="ARBA" id="ARBA00022801"/>
    </source>
</evidence>
<dbReference type="InterPro" id="IPR023230">
    <property type="entry name" value="Glyco_hydro_2_CS"/>
</dbReference>
<keyword evidence="4 6" id="KW-0378">Hydrolase</keyword>
<dbReference type="InterPro" id="IPR023232">
    <property type="entry name" value="Glyco_hydro_2_AS"/>
</dbReference>
<gene>
    <name evidence="10" type="ORF">DS742_07325</name>
</gene>
<dbReference type="PROSITE" id="PS00608">
    <property type="entry name" value="GLYCOSYL_HYDROL_F2_2"/>
    <property type="match status" value="1"/>
</dbReference>
<dbReference type="InterPro" id="IPR006104">
    <property type="entry name" value="Glyco_hydro_2_N"/>
</dbReference>
<evidence type="ECO:0000256" key="1">
    <source>
        <dbReference type="ARBA" id="ARBA00007401"/>
    </source>
</evidence>
<dbReference type="Gene3D" id="2.60.120.260">
    <property type="entry name" value="Galactose-binding domain-like"/>
    <property type="match status" value="1"/>
</dbReference>
<dbReference type="SUPFAM" id="SSF51445">
    <property type="entry name" value="(Trans)glycosidases"/>
    <property type="match status" value="1"/>
</dbReference>
<dbReference type="SUPFAM" id="SSF49303">
    <property type="entry name" value="beta-Galactosidase/glucuronidase domain"/>
    <property type="match status" value="1"/>
</dbReference>
<feature type="domain" description="Glycosyl hydrolases family 2 sugar binding" evidence="9">
    <location>
        <begin position="14"/>
        <end position="193"/>
    </location>
</feature>
<dbReference type="PRINTS" id="PR00132">
    <property type="entry name" value="GLHYDRLASE2"/>
</dbReference>
<dbReference type="AlphaFoldDB" id="A0A3E2NEY1"/>
<evidence type="ECO:0000259" key="9">
    <source>
        <dbReference type="Pfam" id="PF02837"/>
    </source>
</evidence>
<evidence type="ECO:0000256" key="2">
    <source>
        <dbReference type="ARBA" id="ARBA00012761"/>
    </source>
</evidence>
<proteinExistence type="inferred from homology"/>
<dbReference type="InterPro" id="IPR013783">
    <property type="entry name" value="Ig-like_fold"/>
</dbReference>
<evidence type="ECO:0000313" key="11">
    <source>
        <dbReference type="Proteomes" id="UP000260680"/>
    </source>
</evidence>
<evidence type="ECO:0000256" key="6">
    <source>
        <dbReference type="RuleBase" id="RU361154"/>
    </source>
</evidence>
<dbReference type="RefSeq" id="WP_117416341.1">
    <property type="nucleotide sequence ID" value="NZ_QOHO01000021.1"/>
</dbReference>
<evidence type="ECO:0000259" key="7">
    <source>
        <dbReference type="Pfam" id="PF00703"/>
    </source>
</evidence>
<dbReference type="InterPro" id="IPR006103">
    <property type="entry name" value="Glyco_hydro_2_cat"/>
</dbReference>
<dbReference type="GO" id="GO:0019391">
    <property type="term" value="P:glucuronoside catabolic process"/>
    <property type="evidence" value="ECO:0007669"/>
    <property type="project" value="TreeGrafter"/>
</dbReference>
<dbReference type="InterPro" id="IPR006101">
    <property type="entry name" value="Glyco_hydro_2"/>
</dbReference>
<dbReference type="InterPro" id="IPR008979">
    <property type="entry name" value="Galactose-bd-like_sf"/>
</dbReference>
<dbReference type="Pfam" id="PF02837">
    <property type="entry name" value="Glyco_hydro_2_N"/>
    <property type="match status" value="1"/>
</dbReference>
<dbReference type="EC" id="3.2.1.31" evidence="2"/>
<comment type="similarity">
    <text evidence="1 6">Belongs to the glycosyl hydrolase 2 family.</text>
</comment>
<dbReference type="PANTHER" id="PTHR10066:SF67">
    <property type="entry name" value="BETA-GLUCURONIDASE"/>
    <property type="match status" value="1"/>
</dbReference>
<sequence length="592" mass="68417">MLYIKSNKSRAVIDLSGIWQFKLDDGTGFENNWMARPLEYADNLYVPASYNDQQEKLAYRDHCGWAFYQCTFTVPQMLVNNRVVLRFGAVTHEARVYLNGLLITEHKGGFLPFETEITNRINDGENLLCVAVSNRVSYSTLPVGNEHGTAFFGSESKDLESIRMLKIRDRNSPNFDFFNYAGIHRPVKIYTTPKSYIKDIVLTPDIEGADGVVKYTIECQGEGQVNVIILDENKRVVAESKGKTGCLIIKDAKLWEPGNAYLYQAIVTFGDDCYEQEFGVRTVEVKGTQFLINRKPFYFKGFGKHEDSDFYGRGMNQALNVKDISLMKWLHANSFRTSHYPYSEEMMNLCDREGIVVIDEVPAVGLNFGWNDPEGGYAKFKTTEHHREVIQDLIERDKNHPCVVMWSIANEPDTEKQPQEAYNYFKPLYDLAHQLDSQNRPVTLVACQNDYLRDITAPAMDVICVNRYYGWYELSGDLELAGEAFKNEMEYWQKIKKPWMITEYGADTISGLHSVLPNMWSEEFQTEFYRVMNSILDQYDFVVGEQLWNFADFNTIQGMMRVGGNKKGIFTRDRKPKLAAHYFKDRWEKSQR</sequence>
<dbReference type="Gene3D" id="2.60.40.10">
    <property type="entry name" value="Immunoglobulins"/>
    <property type="match status" value="1"/>
</dbReference>
<dbReference type="SUPFAM" id="SSF49785">
    <property type="entry name" value="Galactose-binding domain-like"/>
    <property type="match status" value="1"/>
</dbReference>
<dbReference type="PANTHER" id="PTHR10066">
    <property type="entry name" value="BETA-GLUCURONIDASE"/>
    <property type="match status" value="1"/>
</dbReference>
<dbReference type="Pfam" id="PF00703">
    <property type="entry name" value="Glyco_hydro_2"/>
    <property type="match status" value="1"/>
</dbReference>
<dbReference type="PROSITE" id="PS00719">
    <property type="entry name" value="GLYCOSYL_HYDROL_F2_1"/>
    <property type="match status" value="1"/>
</dbReference>
<evidence type="ECO:0000313" key="10">
    <source>
        <dbReference type="EMBL" id="RFZ79577.1"/>
    </source>
</evidence>
<dbReference type="FunFam" id="3.20.20.80:FF:000080">
    <property type="entry name" value="Beta-glucuronidase UidA"/>
    <property type="match status" value="1"/>
</dbReference>
<dbReference type="NCBIfam" id="NF007538">
    <property type="entry name" value="PRK10150.1"/>
    <property type="match status" value="1"/>
</dbReference>
<dbReference type="InterPro" id="IPR006102">
    <property type="entry name" value="Ig-like_GH2"/>
</dbReference>
<evidence type="ECO:0000256" key="3">
    <source>
        <dbReference type="ARBA" id="ARBA00016205"/>
    </source>
</evidence>
<dbReference type="OrthoDB" id="9762066at2"/>
<dbReference type="Gene3D" id="3.20.20.80">
    <property type="entry name" value="Glycosidases"/>
    <property type="match status" value="1"/>
</dbReference>
<feature type="domain" description="Glycoside hydrolase family 2 immunoglobulin-like beta-sandwich" evidence="7">
    <location>
        <begin position="196"/>
        <end position="281"/>
    </location>
</feature>